<dbReference type="EMBL" id="CAJVPU010001432">
    <property type="protein sequence ID" value="CAG8480476.1"/>
    <property type="molecule type" value="Genomic_DNA"/>
</dbReference>
<evidence type="ECO:0000313" key="1">
    <source>
        <dbReference type="EMBL" id="CAG8480476.1"/>
    </source>
</evidence>
<comment type="caution">
    <text evidence="1">The sequence shown here is derived from an EMBL/GenBank/DDBJ whole genome shotgun (WGS) entry which is preliminary data.</text>
</comment>
<accession>A0ACA9KL90</accession>
<evidence type="ECO:0000313" key="2">
    <source>
        <dbReference type="Proteomes" id="UP000789702"/>
    </source>
</evidence>
<name>A0ACA9KL90_9GLOM</name>
<reference evidence="1" key="1">
    <citation type="submission" date="2021-06" db="EMBL/GenBank/DDBJ databases">
        <authorList>
            <person name="Kallberg Y."/>
            <person name="Tangrot J."/>
            <person name="Rosling A."/>
        </authorList>
    </citation>
    <scope>NUCLEOTIDE SEQUENCE</scope>
    <source>
        <strain evidence="1">IL203A</strain>
    </source>
</reference>
<protein>
    <submittedName>
        <fullName evidence="1">15072_t:CDS:1</fullName>
    </submittedName>
</protein>
<keyword evidence="2" id="KW-1185">Reference proteome</keyword>
<proteinExistence type="predicted"/>
<dbReference type="Proteomes" id="UP000789702">
    <property type="component" value="Unassembled WGS sequence"/>
</dbReference>
<organism evidence="1 2">
    <name type="scientific">Dentiscutata heterogama</name>
    <dbReference type="NCBI Taxonomy" id="1316150"/>
    <lineage>
        <taxon>Eukaryota</taxon>
        <taxon>Fungi</taxon>
        <taxon>Fungi incertae sedis</taxon>
        <taxon>Mucoromycota</taxon>
        <taxon>Glomeromycotina</taxon>
        <taxon>Glomeromycetes</taxon>
        <taxon>Diversisporales</taxon>
        <taxon>Gigasporaceae</taxon>
        <taxon>Dentiscutata</taxon>
    </lineage>
</organism>
<sequence length="537" mass="62768">MPWNMCYTFLWFNEIHGDLRRFIEKSELTWPKRVEILSKIAKSLNALHELDIVHRDFHCGNILVDEDTKIFITNFGLASSANSSKMDEYEEMYEKMIRHLQPPCAMPRSIPREEFWNPPSDSESNDSKYGDSKNSLKKEEEPHDTYAKSLEDDYFNYLMSNKVVEKNEKFKHYKKPDRIWLSDVYRISNSTKDTSGVYLEMQYPQAEISFEKEQIGTFSKLYTMAIESLKNHNSHYELMKIFETYGHFLPKRIIVGYKLYRMTPLITKDSLELSTPEIDFSVKDFTKCDNILNKWECCITPHFDATYLVSVDGETIMRNELDMWMTGCLKNTRTFGVKEKVPITGIIPIEDCAYQYRVKFPVNFKSNNYQIFGKLVKSDGEPISEVVIKFKSTNKYGFSANIKNFEITEFMRLQINWILIGIPAEVGFFSTNTRDINIIAFDSILITPITNGNNWDPNFIATFKSYDDEKREVRVNVYDPGFTNRTNEENFGNENFGNENFGSKQKSIQWCILIPPENQEFIKADIGSSFSINLKHQ</sequence>
<gene>
    <name evidence="1" type="ORF">DHETER_LOCUS2105</name>
</gene>